<dbReference type="Proteomes" id="UP000605676">
    <property type="component" value="Unassembled WGS sequence"/>
</dbReference>
<sequence length="392" mass="43553">MKQLAKCLTKHLLVVLFLSSIVYKVHGQQESPLTLEASYVFDAVNSPNATLTSGNAYMGLIDLIASFSTDDAGWWQGGELYFQMENTHGATPSANMVGDLQVFSSLDNGNYTYLYQLWYKQAFNRFSLTIGKHDLNSEFLASDNAAEYINSSFGIMPSVSMNVMVSIFPKSCFGAVAAFDVSEQTNIKTAIYEGDPLSLDEEEYNIRFALHTNSGYFFISELSQSINLFNGLEGTYRMGAYYHSSSFADVLDETIMHKGNYGAYLIADQLLYAGEQTSASSLGSFLQVGYAPDDRNAFPFFWATGLNYYAPFSKRQDDVAGIAIASMTINNKLVGIDKAFQYNNEHVIECFYRRQINEKVALQPELQYIIHPGAIGGSNNTLLGLIRTSITF</sequence>
<dbReference type="PANTHER" id="PTHR37944">
    <property type="entry name" value="PORIN B"/>
    <property type="match status" value="1"/>
</dbReference>
<organism evidence="3 4">
    <name type="scientific">Carboxylicivirga marina</name>
    <dbReference type="NCBI Taxonomy" id="2800988"/>
    <lineage>
        <taxon>Bacteria</taxon>
        <taxon>Pseudomonadati</taxon>
        <taxon>Bacteroidota</taxon>
        <taxon>Bacteroidia</taxon>
        <taxon>Marinilabiliales</taxon>
        <taxon>Marinilabiliaceae</taxon>
        <taxon>Carboxylicivirga</taxon>
    </lineage>
</organism>
<evidence type="ECO:0000313" key="3">
    <source>
        <dbReference type="EMBL" id="MBK3516890.1"/>
    </source>
</evidence>
<dbReference type="Gene3D" id="2.40.160.180">
    <property type="entry name" value="Carbohydrate-selective porin OprB"/>
    <property type="match status" value="1"/>
</dbReference>
<dbReference type="RefSeq" id="WP_200464113.1">
    <property type="nucleotide sequence ID" value="NZ_JAENRR010000009.1"/>
</dbReference>
<protein>
    <submittedName>
        <fullName evidence="3">Carbohydrate porin</fullName>
    </submittedName>
</protein>
<dbReference type="Pfam" id="PF04966">
    <property type="entry name" value="OprB"/>
    <property type="match status" value="1"/>
</dbReference>
<dbReference type="EMBL" id="JAENRR010000009">
    <property type="protein sequence ID" value="MBK3516890.1"/>
    <property type="molecule type" value="Genomic_DNA"/>
</dbReference>
<keyword evidence="4" id="KW-1185">Reference proteome</keyword>
<evidence type="ECO:0000256" key="2">
    <source>
        <dbReference type="RuleBase" id="RU363072"/>
    </source>
</evidence>
<dbReference type="InterPro" id="IPR052932">
    <property type="entry name" value="OprB_Porin"/>
</dbReference>
<name>A0ABS1HGZ3_9BACT</name>
<feature type="chain" id="PRO_5044987260" evidence="2">
    <location>
        <begin position="28"/>
        <end position="392"/>
    </location>
</feature>
<evidence type="ECO:0000313" key="4">
    <source>
        <dbReference type="Proteomes" id="UP000605676"/>
    </source>
</evidence>
<comment type="caution">
    <text evidence="3">The sequence shown here is derived from an EMBL/GenBank/DDBJ whole genome shotgun (WGS) entry which is preliminary data.</text>
</comment>
<accession>A0ABS1HGZ3</accession>
<comment type="similarity">
    <text evidence="1 2">Belongs to the OprB family.</text>
</comment>
<dbReference type="PANTHER" id="PTHR37944:SF1">
    <property type="entry name" value="PORIN B"/>
    <property type="match status" value="1"/>
</dbReference>
<evidence type="ECO:0000256" key="1">
    <source>
        <dbReference type="ARBA" id="ARBA00008769"/>
    </source>
</evidence>
<reference evidence="3 4" key="1">
    <citation type="submission" date="2021-01" db="EMBL/GenBank/DDBJ databases">
        <title>Carboxyliciviraga sp.nov., isolated from coastal sediments.</title>
        <authorList>
            <person name="Lu D."/>
            <person name="Zhang T."/>
        </authorList>
    </citation>
    <scope>NUCLEOTIDE SEQUENCE [LARGE SCALE GENOMIC DNA]</scope>
    <source>
        <strain evidence="3 4">N1Y132</strain>
    </source>
</reference>
<dbReference type="InterPro" id="IPR038673">
    <property type="entry name" value="OprB_sf"/>
</dbReference>
<feature type="signal peptide" evidence="2">
    <location>
        <begin position="1"/>
        <end position="27"/>
    </location>
</feature>
<dbReference type="InterPro" id="IPR007049">
    <property type="entry name" value="Carb-sel_porin_OprB"/>
</dbReference>
<proteinExistence type="inferred from homology"/>
<keyword evidence="2" id="KW-0732">Signal</keyword>
<gene>
    <name evidence="3" type="ORF">JIV24_06020</name>
</gene>